<protein>
    <submittedName>
        <fullName evidence="2">Dolichyl pyrophosphate phosphatase and related acid phosphatases</fullName>
    </submittedName>
</protein>
<evidence type="ECO:0000313" key="2">
    <source>
        <dbReference type="EMBL" id="CED84311.1"/>
    </source>
</evidence>
<evidence type="ECO:0000259" key="1">
    <source>
        <dbReference type="SMART" id="SM00014"/>
    </source>
</evidence>
<dbReference type="PANTHER" id="PTHR14969">
    <property type="entry name" value="SPHINGOSINE-1-PHOSPHATE PHOSPHOHYDROLASE"/>
    <property type="match status" value="1"/>
</dbReference>
<dbReference type="Pfam" id="PF01569">
    <property type="entry name" value="PAP2"/>
    <property type="match status" value="1"/>
</dbReference>
<dbReference type="InterPro" id="IPR036938">
    <property type="entry name" value="PAP2/HPO_sf"/>
</dbReference>
<organism evidence="2">
    <name type="scientific">Phaffia rhodozyma</name>
    <name type="common">Yeast</name>
    <name type="synonym">Xanthophyllomyces dendrorhous</name>
    <dbReference type="NCBI Taxonomy" id="264483"/>
    <lineage>
        <taxon>Eukaryota</taxon>
        <taxon>Fungi</taxon>
        <taxon>Dikarya</taxon>
        <taxon>Basidiomycota</taxon>
        <taxon>Agaricomycotina</taxon>
        <taxon>Tremellomycetes</taxon>
        <taxon>Cystofilobasidiales</taxon>
        <taxon>Mrakiaceae</taxon>
        <taxon>Phaffia</taxon>
    </lineage>
</organism>
<proteinExistence type="predicted"/>
<name>A0A0F7SS79_PHARH</name>
<dbReference type="GO" id="GO:0042392">
    <property type="term" value="F:sphingosine-1-phosphate phosphatase activity"/>
    <property type="evidence" value="ECO:0007669"/>
    <property type="project" value="TreeGrafter"/>
</dbReference>
<accession>A0A0F7SS79</accession>
<feature type="domain" description="Phosphatidic acid phosphatase type 2/haloperoxidase" evidence="1">
    <location>
        <begin position="40"/>
        <end position="157"/>
    </location>
</feature>
<sequence>MDSKLGQLTLWVLDETNIIVTSATAAWFIRSPSAEKIWFIGGAIAASAAAKIMKHLFRQSRPDGHRPSRSNQVLYKNVPKSIAGIPTYGMPSTHSTTISYFATYIVLTTAQIAPLQSISVLALGTLICWSRIRLGHHTAPQVIAGVGLGITFGFAHHTLWHGTDVLGLEGFRGVGEGYWDLAEAVIYRVNGLIRK</sequence>
<dbReference type="EMBL" id="LN483157">
    <property type="protein sequence ID" value="CED84311.1"/>
    <property type="molecule type" value="Genomic_DNA"/>
</dbReference>
<dbReference type="SMART" id="SM00014">
    <property type="entry name" value="acidPPc"/>
    <property type="match status" value="1"/>
</dbReference>
<dbReference type="PANTHER" id="PTHR14969:SF13">
    <property type="entry name" value="AT30094P"/>
    <property type="match status" value="1"/>
</dbReference>
<dbReference type="AlphaFoldDB" id="A0A0F7SS79"/>
<dbReference type="Gene3D" id="1.20.144.10">
    <property type="entry name" value="Phosphatidic acid phosphatase type 2/haloperoxidase"/>
    <property type="match status" value="1"/>
</dbReference>
<dbReference type="InterPro" id="IPR000326">
    <property type="entry name" value="PAP2/HPO"/>
</dbReference>
<dbReference type="SUPFAM" id="SSF48317">
    <property type="entry name" value="Acid phosphatase/Vanadium-dependent haloperoxidase"/>
    <property type="match status" value="1"/>
</dbReference>
<reference evidence="2" key="1">
    <citation type="submission" date="2014-08" db="EMBL/GenBank/DDBJ databases">
        <authorList>
            <person name="Sharma Rahul"/>
            <person name="Thines Marco"/>
        </authorList>
    </citation>
    <scope>NUCLEOTIDE SEQUENCE</scope>
</reference>